<keyword evidence="3" id="KW-1185">Reference proteome</keyword>
<feature type="compositionally biased region" description="Acidic residues" evidence="1">
    <location>
        <begin position="39"/>
        <end position="53"/>
    </location>
</feature>
<feature type="compositionally biased region" description="Basic and acidic residues" evidence="1">
    <location>
        <begin position="123"/>
        <end position="132"/>
    </location>
</feature>
<reference evidence="3" key="1">
    <citation type="journal article" date="2011" name="Proc. Natl. Acad. Sci. U.S.A.">
        <title>Obligate biotrophy features unraveled by the genomic analysis of rust fungi.</title>
        <authorList>
            <person name="Duplessis S."/>
            <person name="Cuomo C.A."/>
            <person name="Lin Y.-C."/>
            <person name="Aerts A."/>
            <person name="Tisserant E."/>
            <person name="Veneault-Fourrey C."/>
            <person name="Joly D.L."/>
            <person name="Hacquard S."/>
            <person name="Amselem J."/>
            <person name="Cantarel B.L."/>
            <person name="Chiu R."/>
            <person name="Coutinho P.M."/>
            <person name="Feau N."/>
            <person name="Field M."/>
            <person name="Frey P."/>
            <person name="Gelhaye E."/>
            <person name="Goldberg J."/>
            <person name="Grabherr M.G."/>
            <person name="Kodira C.D."/>
            <person name="Kohler A."/>
            <person name="Kuees U."/>
            <person name="Lindquist E.A."/>
            <person name="Lucas S.M."/>
            <person name="Mago R."/>
            <person name="Mauceli E."/>
            <person name="Morin E."/>
            <person name="Murat C."/>
            <person name="Pangilinan J.L."/>
            <person name="Park R."/>
            <person name="Pearson M."/>
            <person name="Quesneville H."/>
            <person name="Rouhier N."/>
            <person name="Sakthikumar S."/>
            <person name="Salamov A.A."/>
            <person name="Schmutz J."/>
            <person name="Selles B."/>
            <person name="Shapiro H."/>
            <person name="Tanguay P."/>
            <person name="Tuskan G.A."/>
            <person name="Henrissat B."/>
            <person name="Van de Peer Y."/>
            <person name="Rouze P."/>
            <person name="Ellis J.G."/>
            <person name="Dodds P.N."/>
            <person name="Schein J.E."/>
            <person name="Zhong S."/>
            <person name="Hamelin R.C."/>
            <person name="Grigoriev I.V."/>
            <person name="Szabo L.J."/>
            <person name="Martin F."/>
        </authorList>
    </citation>
    <scope>NUCLEOTIDE SEQUENCE [LARGE SCALE GENOMIC DNA]</scope>
    <source>
        <strain evidence="3">98AG31 / pathotype 3-4-7</strain>
    </source>
</reference>
<feature type="compositionally biased region" description="Basic residues" evidence="1">
    <location>
        <begin position="315"/>
        <end position="325"/>
    </location>
</feature>
<dbReference type="GeneID" id="18931788"/>
<evidence type="ECO:0000313" key="3">
    <source>
        <dbReference type="Proteomes" id="UP000001072"/>
    </source>
</evidence>
<dbReference type="AlphaFoldDB" id="F4REP1"/>
<evidence type="ECO:0000256" key="1">
    <source>
        <dbReference type="SAM" id="MobiDB-lite"/>
    </source>
</evidence>
<gene>
    <name evidence="2" type="ORF">MELLADRAFT_71305</name>
</gene>
<feature type="compositionally biased region" description="Polar residues" evidence="1">
    <location>
        <begin position="150"/>
        <end position="166"/>
    </location>
</feature>
<dbReference type="HOGENOM" id="CLU_855504_0_0_1"/>
<proteinExistence type="predicted"/>
<dbReference type="EMBL" id="GL883098">
    <property type="protein sequence ID" value="EGG09134.1"/>
    <property type="molecule type" value="Genomic_DNA"/>
</dbReference>
<dbReference type="InParanoid" id="F4REP1"/>
<dbReference type="KEGG" id="mlr:MELLADRAFT_71305"/>
<organism evidence="3">
    <name type="scientific">Melampsora larici-populina (strain 98AG31 / pathotype 3-4-7)</name>
    <name type="common">Poplar leaf rust fungus</name>
    <dbReference type="NCBI Taxonomy" id="747676"/>
    <lineage>
        <taxon>Eukaryota</taxon>
        <taxon>Fungi</taxon>
        <taxon>Dikarya</taxon>
        <taxon>Basidiomycota</taxon>
        <taxon>Pucciniomycotina</taxon>
        <taxon>Pucciniomycetes</taxon>
        <taxon>Pucciniales</taxon>
        <taxon>Melampsoraceae</taxon>
        <taxon>Melampsora</taxon>
    </lineage>
</organism>
<dbReference type="OrthoDB" id="2507024at2759"/>
<sequence length="325" mass="36933">MMFPRTPKRLTTSLVTELNAHSNYSPTHSRVIKTRQYSDEEEEQEEDYHDDEDEQRRRLGTSINRSQSSMSHILDRAQTMLSRAGHRDDSDLALGSSRGRYHSDASMSSSLRNVISQEQIRSTGERARRKENGDDEWNNLQHERTRKLTSRSTMDLNQFESYQNRNEFNDDDGQTPMKKRTSRNAHSQGTDSKYRFGRNERGDGESVMMNEEEVEEEEAGMKKVRSRKMSAATAALERLSHLGGKSWGGRISSAMSSSGSGSAKMEDSRKKKGDREGTDEGLGEHLQEGFDGGLVRSSTMIEGGRKRGQSIHQLWKMKRSSIARS</sequence>
<feature type="compositionally biased region" description="Polar residues" evidence="1">
    <location>
        <begin position="105"/>
        <end position="122"/>
    </location>
</feature>
<dbReference type="RefSeq" id="XP_007407494.1">
    <property type="nucleotide sequence ID" value="XM_007407432.1"/>
</dbReference>
<accession>F4REP1</accession>
<dbReference type="Proteomes" id="UP000001072">
    <property type="component" value="Unassembled WGS sequence"/>
</dbReference>
<name>F4REP1_MELLP</name>
<feature type="non-terminal residue" evidence="2">
    <location>
        <position position="1"/>
    </location>
</feature>
<feature type="compositionally biased region" description="Basic and acidic residues" evidence="1">
    <location>
        <begin position="264"/>
        <end position="288"/>
    </location>
</feature>
<feature type="compositionally biased region" description="Polar residues" evidence="1">
    <location>
        <begin position="19"/>
        <end position="28"/>
    </location>
</feature>
<evidence type="ECO:0000313" key="2">
    <source>
        <dbReference type="EMBL" id="EGG09134.1"/>
    </source>
</evidence>
<feature type="region of interest" description="Disordered" evidence="1">
    <location>
        <begin position="243"/>
        <end position="325"/>
    </location>
</feature>
<feature type="region of interest" description="Disordered" evidence="1">
    <location>
        <begin position="19"/>
        <end position="56"/>
    </location>
</feature>
<feature type="region of interest" description="Disordered" evidence="1">
    <location>
        <begin position="81"/>
        <end position="224"/>
    </location>
</feature>
<protein>
    <submittedName>
        <fullName evidence="2">Uncharacterized protein</fullName>
    </submittedName>
</protein>
<dbReference type="VEuPathDB" id="FungiDB:MELLADRAFT_71305"/>
<feature type="compositionally biased region" description="Basic and acidic residues" evidence="1">
    <location>
        <begin position="192"/>
        <end position="204"/>
    </location>
</feature>
<feature type="compositionally biased region" description="Low complexity" evidence="1">
    <location>
        <begin position="248"/>
        <end position="262"/>
    </location>
</feature>